<accession>A0A8S5TPM6</accession>
<dbReference type="EMBL" id="BK032872">
    <property type="protein sequence ID" value="DAF65071.1"/>
    <property type="molecule type" value="Genomic_DNA"/>
</dbReference>
<organism evidence="1">
    <name type="scientific">Podoviridae sp. ct2iq11</name>
    <dbReference type="NCBI Taxonomy" id="2827720"/>
    <lineage>
        <taxon>Viruses</taxon>
        <taxon>Duplodnaviria</taxon>
        <taxon>Heunggongvirae</taxon>
        <taxon>Uroviricota</taxon>
        <taxon>Caudoviricetes</taxon>
    </lineage>
</organism>
<protein>
    <submittedName>
        <fullName evidence="1">Uncharacterized protein</fullName>
    </submittedName>
</protein>
<sequence>MLKLIKPWIPAPGERGYRFVKWFCDNINFCHGYYYGTDTPKPENKVYNFLYKYWTFPFEQPDCICCNTVRGLIYGGIIGFILGRFI</sequence>
<reference evidence="1" key="1">
    <citation type="journal article" date="2021" name="Proc. Natl. Acad. Sci. U.S.A.">
        <title>A Catalog of Tens of Thousands of Viruses from Human Metagenomes Reveals Hidden Associations with Chronic Diseases.</title>
        <authorList>
            <person name="Tisza M.J."/>
            <person name="Buck C.B."/>
        </authorList>
    </citation>
    <scope>NUCLEOTIDE SEQUENCE</scope>
    <source>
        <strain evidence="1">Ct2iq11</strain>
    </source>
</reference>
<evidence type="ECO:0000313" key="1">
    <source>
        <dbReference type="EMBL" id="DAF65071.1"/>
    </source>
</evidence>
<name>A0A8S5TPM6_9CAUD</name>
<proteinExistence type="predicted"/>